<dbReference type="PATRIC" id="fig|66969.6.peg.1454"/>
<reference evidence="3 4" key="1">
    <citation type="submission" date="2015-11" db="EMBL/GenBank/DDBJ databases">
        <title>Genomic analysis of 38 Legionella species identifies large and diverse effector repertoires.</title>
        <authorList>
            <person name="Burstein D."/>
            <person name="Amaro F."/>
            <person name="Zusman T."/>
            <person name="Lifshitz Z."/>
            <person name="Cohen O."/>
            <person name="Gilbert J.A."/>
            <person name="Pupko T."/>
            <person name="Shuman H.A."/>
            <person name="Segal G."/>
        </authorList>
    </citation>
    <scope>NUCLEOTIDE SEQUENCE [LARGE SCALE GENOMIC DNA]</scope>
    <source>
        <strain evidence="3 4">ATCC 51914</strain>
    </source>
</reference>
<comment type="caution">
    <text evidence="3">The sequence shown here is derived from an EMBL/GenBank/DDBJ whole genome shotgun (WGS) entry which is preliminary data.</text>
</comment>
<name>A0A0W1AD36_9GAMM</name>
<dbReference type="RefSeq" id="WP_058480035.1">
    <property type="nucleotide sequence ID" value="NZ_CAAAIQ010000007.1"/>
</dbReference>
<keyword evidence="4" id="KW-1185">Reference proteome</keyword>
<evidence type="ECO:0000313" key="3">
    <source>
        <dbReference type="EMBL" id="KTD79254.1"/>
    </source>
</evidence>
<dbReference type="GO" id="GO:0003838">
    <property type="term" value="F:sterol 24-C-methyltransferase activity"/>
    <property type="evidence" value="ECO:0007669"/>
    <property type="project" value="TreeGrafter"/>
</dbReference>
<evidence type="ECO:0000256" key="1">
    <source>
        <dbReference type="ARBA" id="ARBA00022679"/>
    </source>
</evidence>
<dbReference type="CDD" id="cd02440">
    <property type="entry name" value="AdoMet_MTases"/>
    <property type="match status" value="1"/>
</dbReference>
<dbReference type="OrthoDB" id="323463at2"/>
<accession>A0A0W1AD36</accession>
<keyword evidence="1 3" id="KW-0808">Transferase</keyword>
<dbReference type="Proteomes" id="UP000054729">
    <property type="component" value="Unassembled WGS sequence"/>
</dbReference>
<dbReference type="InterPro" id="IPR029063">
    <property type="entry name" value="SAM-dependent_MTases_sf"/>
</dbReference>
<evidence type="ECO:0000259" key="2">
    <source>
        <dbReference type="Pfam" id="PF08241"/>
    </source>
</evidence>
<gene>
    <name evidence="3" type="ORF">Lwal_1326</name>
</gene>
<feature type="domain" description="Methyltransferase type 11" evidence="2">
    <location>
        <begin position="102"/>
        <end position="197"/>
    </location>
</feature>
<dbReference type="PANTHER" id="PTHR44068">
    <property type="entry name" value="ZGC:194242"/>
    <property type="match status" value="1"/>
</dbReference>
<dbReference type="GO" id="GO:0016126">
    <property type="term" value="P:sterol biosynthetic process"/>
    <property type="evidence" value="ECO:0007669"/>
    <property type="project" value="TreeGrafter"/>
</dbReference>
<keyword evidence="3" id="KW-0489">Methyltransferase</keyword>
<dbReference type="AlphaFoldDB" id="A0A0W1AD36"/>
<dbReference type="EMBL" id="LNZB01000036">
    <property type="protein sequence ID" value="KTD79254.1"/>
    <property type="molecule type" value="Genomic_DNA"/>
</dbReference>
<proteinExistence type="predicted"/>
<protein>
    <submittedName>
        <fullName evidence="3">O-methyltransferase</fullName>
    </submittedName>
</protein>
<dbReference type="STRING" id="66969.Lwal_1326"/>
<organism evidence="3 4">
    <name type="scientific">Legionella waltersii</name>
    <dbReference type="NCBI Taxonomy" id="66969"/>
    <lineage>
        <taxon>Bacteria</taxon>
        <taxon>Pseudomonadati</taxon>
        <taxon>Pseudomonadota</taxon>
        <taxon>Gammaproteobacteria</taxon>
        <taxon>Legionellales</taxon>
        <taxon>Legionellaceae</taxon>
        <taxon>Legionella</taxon>
    </lineage>
</organism>
<dbReference type="InterPro" id="IPR013216">
    <property type="entry name" value="Methyltransf_11"/>
</dbReference>
<dbReference type="PANTHER" id="PTHR44068:SF1">
    <property type="entry name" value="HYPOTHETICAL LOC100005854"/>
    <property type="match status" value="1"/>
</dbReference>
<sequence>MSNITDAGNKIAFVIQHDCQDPSEALLDKKIIQESYTFWAGMVHEKCYMNWGISDKKIQKELMGLNYNFTTISDVQDLYSLSLIYYLIRPLLKKQFYNKRLLDVGSGNGIGLKVISELLATDFAVGLDLTSVLATRANKNFYLENKINYIQADAESIPLENNSIDIITNVESSHNYPRIDYFFSEIERVLAPGGYFCYTDIDIPNKSQSKFLEQYLKKHPNLKLVEKQNISKMVQAAIYDRLINKEEWFYQAAVRLYGEQSHDFFSNVSHLAGGMGLIFLPWWKIRFKKPELKEIARAARKSKFWGKKLYFYYLIQKV</sequence>
<dbReference type="Gene3D" id="3.40.50.150">
    <property type="entry name" value="Vaccinia Virus protein VP39"/>
    <property type="match status" value="1"/>
</dbReference>
<dbReference type="GO" id="GO:0032259">
    <property type="term" value="P:methylation"/>
    <property type="evidence" value="ECO:0007669"/>
    <property type="project" value="UniProtKB-KW"/>
</dbReference>
<dbReference type="SUPFAM" id="SSF53335">
    <property type="entry name" value="S-adenosyl-L-methionine-dependent methyltransferases"/>
    <property type="match status" value="1"/>
</dbReference>
<evidence type="ECO:0000313" key="4">
    <source>
        <dbReference type="Proteomes" id="UP000054729"/>
    </source>
</evidence>
<dbReference type="InterPro" id="IPR050447">
    <property type="entry name" value="Erg6_SMT_methyltransf"/>
</dbReference>
<dbReference type="Pfam" id="PF08241">
    <property type="entry name" value="Methyltransf_11"/>
    <property type="match status" value="1"/>
</dbReference>